<feature type="transmembrane region" description="Helical" evidence="6">
    <location>
        <begin position="266"/>
        <end position="285"/>
    </location>
</feature>
<feature type="transmembrane region" description="Helical" evidence="6">
    <location>
        <begin position="320"/>
        <end position="344"/>
    </location>
</feature>
<keyword evidence="4 6" id="KW-1133">Transmembrane helix</keyword>
<organism evidence="7 8">
    <name type="scientific">Candidatus Criblamydia sequanensis CRIB-18</name>
    <dbReference type="NCBI Taxonomy" id="1437425"/>
    <lineage>
        <taxon>Bacteria</taxon>
        <taxon>Pseudomonadati</taxon>
        <taxon>Chlamydiota</taxon>
        <taxon>Chlamydiia</taxon>
        <taxon>Parachlamydiales</taxon>
        <taxon>Candidatus Criblamydiaceae</taxon>
        <taxon>Candidatus Criblamydia</taxon>
    </lineage>
</organism>
<evidence type="ECO:0000256" key="6">
    <source>
        <dbReference type="SAM" id="Phobius"/>
    </source>
</evidence>
<dbReference type="NCBIfam" id="TIGR00785">
    <property type="entry name" value="dass"/>
    <property type="match status" value="1"/>
</dbReference>
<feature type="transmembrane region" description="Helical" evidence="6">
    <location>
        <begin position="386"/>
        <end position="417"/>
    </location>
</feature>
<comment type="subcellular location">
    <subcellularLocation>
        <location evidence="1">Membrane</location>
        <topology evidence="1">Multi-pass membrane protein</topology>
    </subcellularLocation>
</comment>
<keyword evidence="5 6" id="KW-0472">Membrane</keyword>
<evidence type="ECO:0000256" key="3">
    <source>
        <dbReference type="ARBA" id="ARBA00022692"/>
    </source>
</evidence>
<dbReference type="InterPro" id="IPR001898">
    <property type="entry name" value="SLC13A/DASS"/>
</dbReference>
<comment type="caution">
    <text evidence="7">The sequence shown here is derived from an EMBL/GenBank/DDBJ whole genome shotgun (WGS) entry which is preliminary data.</text>
</comment>
<gene>
    <name evidence="7" type="ORF">CSEC_0766</name>
</gene>
<dbReference type="AlphaFoldDB" id="A0A090CYH1"/>
<feature type="transmembrane region" description="Helical" evidence="6">
    <location>
        <begin position="356"/>
        <end position="374"/>
    </location>
</feature>
<dbReference type="OrthoDB" id="1401038at2"/>
<dbReference type="STRING" id="1437425.CSEC_0766"/>
<accession>A0A090CYH1</accession>
<dbReference type="GO" id="GO:0016020">
    <property type="term" value="C:membrane"/>
    <property type="evidence" value="ECO:0007669"/>
    <property type="project" value="UniProtKB-SubCell"/>
</dbReference>
<evidence type="ECO:0000256" key="5">
    <source>
        <dbReference type="ARBA" id="ARBA00023136"/>
    </source>
</evidence>
<dbReference type="EMBL" id="CCEJ010000003">
    <property type="protein sequence ID" value="CDR33597.1"/>
    <property type="molecule type" value="Genomic_DNA"/>
</dbReference>
<feature type="transmembrane region" description="Helical" evidence="6">
    <location>
        <begin position="437"/>
        <end position="461"/>
    </location>
</feature>
<dbReference type="PANTHER" id="PTHR42826">
    <property type="entry name" value="DICARBOXYLATE TRANSPORTER 2.1, CHLOROPLASTIC"/>
    <property type="match status" value="1"/>
</dbReference>
<evidence type="ECO:0000313" key="8">
    <source>
        <dbReference type="Proteomes" id="UP000031552"/>
    </source>
</evidence>
<sequence>MVKKVMPFFLTFAVGFLIWLLPIPEGITEQSWHLFAIFVATIFGVVARPLPMGGVAFMALAALIWTKTLPFDVAFSGFSNESVWLIVFAYFVARAFIKTGLGTRLSFVFMQLMGKRTIGLGYGILTTDLVLAPAIPSNTARTGGLILPIVESLSEIFESKPKDPSSRKMGAYLSQVAIQASCVTSAMFLTAMSANPLIADIAGDMGIPITWGSWALAAIVPGAICLLAIPLLVYWLIPPEIKFSPGAPALAKARLKAIGPISTKEWILLFTFFLLLILWMSAAKIGVKPTTSALTGLVILLCTGVLSWDDVKKEHQAWETLIWFATLLTMATQLGKLGFTSWLSDSLVQRVVGYDWKYGFAFLSIAYFYAHYFFASNLAHVSAMYATFLSVSIILGTPPHFAAYTLGFFSSLFGALTQYTSGPSALLFGAGYVDTPAWWRAGLALSIFNIIVWLFIGGLWWKFLGLW</sequence>
<comment type="similarity">
    <text evidence="2">Belongs to the SLC13A/DASS transporter (TC 2.A.47) family. DIT1 subfamily.</text>
</comment>
<reference evidence="7" key="2">
    <citation type="submission" date="2014-09" db="EMBL/GenBank/DDBJ databases">
        <title>Criblamydia sequanensis harbors a mega-plasmid encoding arsenite resistance.</title>
        <authorList>
            <person name="Bertelli C."/>
            <person name="Goesmann A."/>
            <person name="Greub G."/>
        </authorList>
    </citation>
    <scope>NUCLEOTIDE SEQUENCE [LARGE SCALE GENOMIC DNA]</scope>
    <source>
        <strain evidence="7">CRIB-18</strain>
    </source>
</reference>
<dbReference type="Pfam" id="PF00939">
    <property type="entry name" value="Na_sulph_symp"/>
    <property type="match status" value="1"/>
</dbReference>
<evidence type="ECO:0000256" key="2">
    <source>
        <dbReference type="ARBA" id="ARBA00007349"/>
    </source>
</evidence>
<evidence type="ECO:0000256" key="1">
    <source>
        <dbReference type="ARBA" id="ARBA00004141"/>
    </source>
</evidence>
<dbReference type="RefSeq" id="WP_041017059.1">
    <property type="nucleotide sequence ID" value="NZ_CCEJ010000003.1"/>
</dbReference>
<feature type="transmembrane region" description="Helical" evidence="6">
    <location>
        <begin position="84"/>
        <end position="107"/>
    </location>
</feature>
<dbReference type="InterPro" id="IPR030676">
    <property type="entry name" value="CitT-rel"/>
</dbReference>
<evidence type="ECO:0000256" key="4">
    <source>
        <dbReference type="ARBA" id="ARBA00022989"/>
    </source>
</evidence>
<protein>
    <submittedName>
        <fullName evidence="7">Na+-dependent transporter</fullName>
    </submittedName>
</protein>
<feature type="transmembrane region" description="Helical" evidence="6">
    <location>
        <begin position="170"/>
        <end position="194"/>
    </location>
</feature>
<name>A0A090CYH1_9BACT</name>
<feature type="transmembrane region" description="Helical" evidence="6">
    <location>
        <begin position="6"/>
        <end position="23"/>
    </location>
</feature>
<reference evidence="7" key="1">
    <citation type="submission" date="2013-12" db="EMBL/GenBank/DDBJ databases">
        <authorList>
            <person name="Linke B."/>
        </authorList>
    </citation>
    <scope>NUCLEOTIDE SEQUENCE [LARGE SCALE GENOMIC DNA]</scope>
    <source>
        <strain evidence="7">CRIB-18</strain>
    </source>
</reference>
<dbReference type="PIRSF" id="PIRSF002457">
    <property type="entry name" value="DASS"/>
    <property type="match status" value="1"/>
</dbReference>
<dbReference type="Proteomes" id="UP000031552">
    <property type="component" value="Unassembled WGS sequence"/>
</dbReference>
<feature type="transmembrane region" description="Helical" evidence="6">
    <location>
        <begin position="214"/>
        <end position="237"/>
    </location>
</feature>
<keyword evidence="8" id="KW-1185">Reference proteome</keyword>
<keyword evidence="3 6" id="KW-0812">Transmembrane</keyword>
<proteinExistence type="inferred from homology"/>
<feature type="transmembrane region" description="Helical" evidence="6">
    <location>
        <begin position="35"/>
        <end position="64"/>
    </location>
</feature>
<evidence type="ECO:0000313" key="7">
    <source>
        <dbReference type="EMBL" id="CDR33597.1"/>
    </source>
</evidence>
<feature type="transmembrane region" description="Helical" evidence="6">
    <location>
        <begin position="291"/>
        <end position="308"/>
    </location>
</feature>
<dbReference type="GO" id="GO:0022857">
    <property type="term" value="F:transmembrane transporter activity"/>
    <property type="evidence" value="ECO:0007669"/>
    <property type="project" value="InterPro"/>
</dbReference>
<dbReference type="eggNOG" id="COG0471">
    <property type="taxonomic scope" value="Bacteria"/>
</dbReference>